<evidence type="ECO:0008006" key="4">
    <source>
        <dbReference type="Google" id="ProtNLM"/>
    </source>
</evidence>
<dbReference type="RefSeq" id="WP_189064875.1">
    <property type="nucleotide sequence ID" value="NZ_BMQM01000012.1"/>
</dbReference>
<evidence type="ECO:0000256" key="1">
    <source>
        <dbReference type="SAM" id="SignalP"/>
    </source>
</evidence>
<feature type="chain" id="PRO_5045158281" description="DUF4197 domain-containing protein" evidence="1">
    <location>
        <begin position="21"/>
        <end position="155"/>
    </location>
</feature>
<dbReference type="Proteomes" id="UP000634308">
    <property type="component" value="Unassembled WGS sequence"/>
</dbReference>
<evidence type="ECO:0000313" key="2">
    <source>
        <dbReference type="EMBL" id="GGR58559.1"/>
    </source>
</evidence>
<sequence length="155" mass="16152">MKKLLLSVSALALFAPSVQAQSAANSVSGYAALLSIAGARGVFLSLATLEKLTPAQFKEQASKLRISEEAFKQLFDRKFNAAPMEFVVRAVLESATGKTLTNEGVKRLIAENPSLVAVNNLSQLATLINNPAAATIANRAATLATAPVTPRGGGN</sequence>
<protein>
    <recommendedName>
        <fullName evidence="4">DUF4197 domain-containing protein</fullName>
    </recommendedName>
</protein>
<keyword evidence="1" id="KW-0732">Signal</keyword>
<accession>A0ABQ2RUN3</accession>
<dbReference type="EMBL" id="BMQM01000012">
    <property type="protein sequence ID" value="GGR58559.1"/>
    <property type="molecule type" value="Genomic_DNA"/>
</dbReference>
<comment type="caution">
    <text evidence="2">The sequence shown here is derived from an EMBL/GenBank/DDBJ whole genome shotgun (WGS) entry which is preliminary data.</text>
</comment>
<keyword evidence="3" id="KW-1185">Reference proteome</keyword>
<organism evidence="2 3">
    <name type="scientific">Deinococcus seoulensis</name>
    <dbReference type="NCBI Taxonomy" id="1837379"/>
    <lineage>
        <taxon>Bacteria</taxon>
        <taxon>Thermotogati</taxon>
        <taxon>Deinococcota</taxon>
        <taxon>Deinococci</taxon>
        <taxon>Deinococcales</taxon>
        <taxon>Deinococcaceae</taxon>
        <taxon>Deinococcus</taxon>
    </lineage>
</organism>
<evidence type="ECO:0000313" key="3">
    <source>
        <dbReference type="Proteomes" id="UP000634308"/>
    </source>
</evidence>
<gene>
    <name evidence="2" type="ORF">GCM10008959_20310</name>
</gene>
<name>A0ABQ2RUN3_9DEIO</name>
<feature type="signal peptide" evidence="1">
    <location>
        <begin position="1"/>
        <end position="20"/>
    </location>
</feature>
<proteinExistence type="predicted"/>
<reference evidence="3" key="1">
    <citation type="journal article" date="2019" name="Int. J. Syst. Evol. Microbiol.">
        <title>The Global Catalogue of Microorganisms (GCM) 10K type strain sequencing project: providing services to taxonomists for standard genome sequencing and annotation.</title>
        <authorList>
            <consortium name="The Broad Institute Genomics Platform"/>
            <consortium name="The Broad Institute Genome Sequencing Center for Infectious Disease"/>
            <person name="Wu L."/>
            <person name="Ma J."/>
        </authorList>
    </citation>
    <scope>NUCLEOTIDE SEQUENCE [LARGE SCALE GENOMIC DNA]</scope>
    <source>
        <strain evidence="3">JCM 31404</strain>
    </source>
</reference>